<dbReference type="PRINTS" id="PR00991">
    <property type="entry name" value="6PFRUCTKNASE"/>
</dbReference>
<dbReference type="GO" id="GO:0006003">
    <property type="term" value="P:fructose 2,6-bisphosphate metabolic process"/>
    <property type="evidence" value="ECO:0007669"/>
    <property type="project" value="InterPro"/>
</dbReference>
<dbReference type="PANTHER" id="PTHR10606:SF39">
    <property type="entry name" value="6-PHOSPHOFRUCTO-2-KINASE_FRUCTOSE-2,6-BISPHOSPHATASE YLR345W-RELATED"/>
    <property type="match status" value="1"/>
</dbReference>
<dbReference type="GO" id="GO:0004331">
    <property type="term" value="F:fructose-2,6-bisphosphate 2-phosphatase activity"/>
    <property type="evidence" value="ECO:0007669"/>
    <property type="project" value="TreeGrafter"/>
</dbReference>
<dbReference type="InterPro" id="IPR013079">
    <property type="entry name" value="6Phosfructo_kin"/>
</dbReference>
<dbReference type="Gene3D" id="3.40.50.300">
    <property type="entry name" value="P-loop containing nucleotide triphosphate hydrolases"/>
    <property type="match status" value="1"/>
</dbReference>
<dbReference type="Gene3D" id="3.40.50.1240">
    <property type="entry name" value="Phosphoglycerate mutase-like"/>
    <property type="match status" value="1"/>
</dbReference>
<dbReference type="GO" id="GO:0006000">
    <property type="term" value="P:fructose metabolic process"/>
    <property type="evidence" value="ECO:0007669"/>
    <property type="project" value="InterPro"/>
</dbReference>
<dbReference type="Pfam" id="PF01591">
    <property type="entry name" value="6PF2K"/>
    <property type="match status" value="1"/>
</dbReference>
<dbReference type="eggNOG" id="KOG0234">
    <property type="taxonomic scope" value="Eukaryota"/>
</dbReference>
<dbReference type="Proteomes" id="UP000249293">
    <property type="component" value="Chromosome 2"/>
</dbReference>
<proteinExistence type="predicted"/>
<dbReference type="SUPFAM" id="SSF53254">
    <property type="entry name" value="Phosphoglycerate mutase-like"/>
    <property type="match status" value="1"/>
</dbReference>
<evidence type="ECO:0000313" key="6">
    <source>
        <dbReference type="EMBL" id="ONH71118.1"/>
    </source>
</evidence>
<dbReference type="InterPro" id="IPR027417">
    <property type="entry name" value="P-loop_NTPase"/>
</dbReference>
<reference evidence="6" key="4">
    <citation type="submission" date="2017-01" db="EMBL/GenBank/DDBJ databases">
        <authorList>
            <person name="Mah S.A."/>
            <person name="Swanson W.J."/>
            <person name="Moy G.W."/>
            <person name="Vacquier V.D."/>
        </authorList>
    </citation>
    <scope>NUCLEOTIDE SEQUENCE [LARGE SCALE GENOMIC DNA]</scope>
    <source>
        <strain evidence="6">129</strain>
    </source>
</reference>
<dbReference type="SUPFAM" id="SSF52540">
    <property type="entry name" value="P-loop containing nucleoside triphosphate hydrolases"/>
    <property type="match status" value="1"/>
</dbReference>
<dbReference type="STRING" id="4909.A0A099P477"/>
<dbReference type="EMBL" id="CP028774">
    <property type="protein sequence ID" value="AWU76062.1"/>
    <property type="molecule type" value="Genomic_DNA"/>
</dbReference>
<keyword evidence="9" id="KW-1185">Reference proteome</keyword>
<dbReference type="InterPro" id="IPR013078">
    <property type="entry name" value="His_Pase_superF_clade-1"/>
</dbReference>
<dbReference type="VEuPathDB" id="FungiDB:C5L36_0B12890"/>
<organism evidence="5 7">
    <name type="scientific">Pichia kudriavzevii</name>
    <name type="common">Yeast</name>
    <name type="synonym">Issatchenkia orientalis</name>
    <dbReference type="NCBI Taxonomy" id="4909"/>
    <lineage>
        <taxon>Eukaryota</taxon>
        <taxon>Fungi</taxon>
        <taxon>Dikarya</taxon>
        <taxon>Ascomycota</taxon>
        <taxon>Saccharomycotina</taxon>
        <taxon>Pichiomycetes</taxon>
        <taxon>Pichiales</taxon>
        <taxon>Pichiaceae</taxon>
        <taxon>Pichia</taxon>
    </lineage>
</organism>
<evidence type="ECO:0000313" key="9">
    <source>
        <dbReference type="Proteomes" id="UP000249293"/>
    </source>
</evidence>
<dbReference type="Pfam" id="PF00300">
    <property type="entry name" value="His_Phos_1"/>
    <property type="match status" value="1"/>
</dbReference>
<dbReference type="EMBL" id="JQFK01000013">
    <property type="protein sequence ID" value="KGK39017.1"/>
    <property type="molecule type" value="Genomic_DNA"/>
</dbReference>
<dbReference type="GO" id="GO:0005524">
    <property type="term" value="F:ATP binding"/>
    <property type="evidence" value="ECO:0007669"/>
    <property type="project" value="UniProtKB-KW"/>
</dbReference>
<dbReference type="HOGENOM" id="CLU_006383_0_2_1"/>
<name>A0A099P477_PICKU</name>
<dbReference type="PIRSF" id="PIRSF000709">
    <property type="entry name" value="6PFK_2-Ptase"/>
    <property type="match status" value="1"/>
</dbReference>
<evidence type="ECO:0000313" key="8">
    <source>
        <dbReference type="Proteomes" id="UP000189274"/>
    </source>
</evidence>
<feature type="domain" description="6-phosphofructo-2-kinase" evidence="3">
    <location>
        <begin position="73"/>
        <end position="303"/>
    </location>
</feature>
<evidence type="ECO:0000313" key="7">
    <source>
        <dbReference type="Proteomes" id="UP000029867"/>
    </source>
</evidence>
<dbReference type="AlphaFoldDB" id="A0A099P477"/>
<reference evidence="5" key="2">
    <citation type="submission" date="2014-08" db="EMBL/GenBank/DDBJ databases">
        <title>Exploiting Issatchenkia orientalis SD108 for Succinic Acid Production.</title>
        <authorList>
            <person name="Xiao H."/>
            <person name="Shao Z."/>
            <person name="Jiang Y."/>
            <person name="Dole S."/>
            <person name="Zhao H."/>
        </authorList>
    </citation>
    <scope>NUCLEOTIDE SEQUENCE [LARGE SCALE GENOMIC DNA]</scope>
    <source>
        <strain evidence="5">SD108</strain>
    </source>
</reference>
<keyword evidence="1" id="KW-0547">Nucleotide-binding</keyword>
<evidence type="ECO:0000256" key="1">
    <source>
        <dbReference type="ARBA" id="ARBA00022741"/>
    </source>
</evidence>
<dbReference type="Proteomes" id="UP000189274">
    <property type="component" value="Unassembled WGS sequence"/>
</dbReference>
<dbReference type="GO" id="GO:0003873">
    <property type="term" value="F:6-phosphofructo-2-kinase activity"/>
    <property type="evidence" value="ECO:0007669"/>
    <property type="project" value="InterPro"/>
</dbReference>
<protein>
    <recommendedName>
        <fullName evidence="3">6-phosphofructo-2-kinase domain-containing protein</fullName>
    </recommendedName>
</protein>
<dbReference type="PANTHER" id="PTHR10606">
    <property type="entry name" value="6-PHOSPHOFRUCTO-2-KINASE/FRUCTOSE-2,6-BISPHOSPHATASE"/>
    <property type="match status" value="1"/>
</dbReference>
<dbReference type="EMBL" id="MQVM01000042">
    <property type="protein sequence ID" value="ONH71118.1"/>
    <property type="molecule type" value="Genomic_DNA"/>
</dbReference>
<dbReference type="InterPro" id="IPR003094">
    <property type="entry name" value="6Pfruct_kin"/>
</dbReference>
<keyword evidence="2" id="KW-0067">ATP-binding</keyword>
<reference evidence="4 9" key="5">
    <citation type="submission" date="2018-06" db="EMBL/GenBank/DDBJ databases">
        <title>Population genomics shows no distinction between pathogenic Candida krusei and environmental Pichia kudriavzevii: One species, four names.</title>
        <authorList>
            <person name="Douglass A.P."/>
            <person name="Offei B."/>
            <person name="Braun-Galleani S."/>
            <person name="Coughlan A.Y."/>
            <person name="Martos A."/>
            <person name="Ortiz-Merino R.A."/>
            <person name="Byrne K.P."/>
            <person name="Wolfe K.H."/>
        </authorList>
    </citation>
    <scope>NUCLEOTIDE SEQUENCE [LARGE SCALE GENOMIC DNA]</scope>
    <source>
        <strain evidence="4 9">CBS573</strain>
    </source>
</reference>
<reference evidence="8" key="3">
    <citation type="journal article" date="2017" name="Genome Announc.">
        <title>Genome sequences of Cyberlindnera fabianii 65, Pichia kudriavzevii 129, and Saccharomyces cerevisiae 131 isolated from fermented masau fruits in Zimbabwe.</title>
        <authorList>
            <person name="van Rijswijck I.M.H."/>
            <person name="Derks M.F.L."/>
            <person name="Abee T."/>
            <person name="de Ridder D."/>
            <person name="Smid E.J."/>
        </authorList>
    </citation>
    <scope>NUCLEOTIDE SEQUENCE [LARGE SCALE GENOMIC DNA]</scope>
    <source>
        <strain evidence="8">129</strain>
    </source>
</reference>
<dbReference type="Proteomes" id="UP000029867">
    <property type="component" value="Unassembled WGS sequence"/>
</dbReference>
<dbReference type="GO" id="GO:0005829">
    <property type="term" value="C:cytosol"/>
    <property type="evidence" value="ECO:0007669"/>
    <property type="project" value="TreeGrafter"/>
</dbReference>
<dbReference type="InterPro" id="IPR029033">
    <property type="entry name" value="His_PPase_superfam"/>
</dbReference>
<dbReference type="OrthoDB" id="267323at2759"/>
<evidence type="ECO:0000259" key="3">
    <source>
        <dbReference type="Pfam" id="PF01591"/>
    </source>
</evidence>
<reference evidence="7" key="1">
    <citation type="journal article" date="2014" name="Microb. Cell Fact.">
        <title>Exploiting Issatchenkia orientalis SD108 for succinic acid production.</title>
        <authorList>
            <person name="Xiao H."/>
            <person name="Shao Z."/>
            <person name="Jiang Y."/>
            <person name="Dole S."/>
            <person name="Zhao H."/>
        </authorList>
    </citation>
    <scope>NUCLEOTIDE SEQUENCE [LARGE SCALE GENOMIC DNA]</scope>
    <source>
        <strain evidence="7">SD108</strain>
    </source>
</reference>
<evidence type="ECO:0000256" key="2">
    <source>
        <dbReference type="ARBA" id="ARBA00022840"/>
    </source>
</evidence>
<accession>A0A099P477</accession>
<evidence type="ECO:0000313" key="4">
    <source>
        <dbReference type="EMBL" id="AWU76062.1"/>
    </source>
</evidence>
<evidence type="ECO:0000313" key="5">
    <source>
        <dbReference type="EMBL" id="KGK39017.1"/>
    </source>
</evidence>
<sequence length="503" mass="58170">MSDIANIEEAKIPGNYSARKIQRWNPSSIYARTIDNDSSANLQALRSRTANKDDAIHSNLPADHVSLAQMYSTDSGKMFHAGSICIIMVGLPGTGKTNMSISLCRYLRWLGVRAKLFHLGDYRRKNTDLNKDNDLSFEKLAERYYFSPNPDDVDTKILKLKIKNELISDMMKFFEESNGQIAIYDAINGISKDRVNLYNYFKARNVRCLFIESIVDDEKLLENNIKDAINSPDYKSWNNQDAINHFQLRRKLSLESYETLDTKKTNLPFIQTYNFGKNILINQLKHDFLTTKIIYYLLNTKIKSHSIYFSRCSLNKLSFKADPPITESAKDYIYKVFNTLKSQFPENEISKSLSVWTSTRLRTMQSSQIFKDCGCVVKHRPELTQLNPGAAEGLTREEIKKKFPEEYEKHKADPYHHRYPRAESYHDLALKIEPLILELEKLSHDVLIIADETIIRIFYGYLMASNANEIPSIKFPQNEIIKITYHTYSNELEQLVVEGIDAE</sequence>
<gene>
    <name evidence="6" type="ORF">BOH78_4747</name>
    <name evidence="4" type="ORF">C5L36_0B12890</name>
    <name evidence="5" type="ORF">JL09_g1892</name>
</gene>